<dbReference type="STRING" id="29529.SAMN04488122_2128"/>
<name>A0A1I0R3U4_9BACT</name>
<dbReference type="Gene3D" id="2.40.160.10">
    <property type="entry name" value="Porin"/>
    <property type="match status" value="1"/>
</dbReference>
<reference evidence="3" key="1">
    <citation type="submission" date="2016-10" db="EMBL/GenBank/DDBJ databases">
        <authorList>
            <person name="Varghese N."/>
            <person name="Submissions S."/>
        </authorList>
    </citation>
    <scope>NUCLEOTIDE SEQUENCE [LARGE SCALE GENOMIC DNA]</scope>
    <source>
        <strain evidence="3">DSM 3695</strain>
    </source>
</reference>
<feature type="chain" id="PRO_5011548986" evidence="1">
    <location>
        <begin position="21"/>
        <end position="416"/>
    </location>
</feature>
<evidence type="ECO:0000313" key="2">
    <source>
        <dbReference type="EMBL" id="SEW34623.1"/>
    </source>
</evidence>
<feature type="signal peptide" evidence="1">
    <location>
        <begin position="1"/>
        <end position="20"/>
    </location>
</feature>
<proteinExistence type="predicted"/>
<evidence type="ECO:0000313" key="3">
    <source>
        <dbReference type="Proteomes" id="UP000199310"/>
    </source>
</evidence>
<dbReference type="InterPro" id="IPR023614">
    <property type="entry name" value="Porin_dom_sf"/>
</dbReference>
<dbReference type="OrthoDB" id="9768080at2"/>
<accession>A0A1I0R3U4</accession>
<dbReference type="Proteomes" id="UP000199310">
    <property type="component" value="Unassembled WGS sequence"/>
</dbReference>
<evidence type="ECO:0000256" key="1">
    <source>
        <dbReference type="SAM" id="SignalP"/>
    </source>
</evidence>
<sequence length="416" mass="45852">MKTVISTLLGCLFLVSFASAQQLTNAQKLVLTTNEDSLNAGVAKNKTVISGYGSAYYQRNFNEQMSFATLERAVLFVGHQFNSKIAFFSELELENAKAGIGQENNGFTGEIAFEQAYLRFNLNPRQYLVAGLFTPRIGLLNENHLPVNFNGVERPLVEQVVIPATWRELGVGFYGRLRRLPLNYSIAIVNGLDASKFQHGTGLKDGRAEGQGAFANNLAITAAIQYFWKDFKFQVSGYAGGTNGLNKRKSDSLSLSYGMAALPVYMGEADIQYAHNGFAFKLLGTSISFPDAADVNKAYGNNTSKGMYGAYLEGGYNLLEKSRKMADQQLILFARYEMFDLNSATPLNAIYDGTEKQQHLIAGFSYLPIPNVVIKADVRLMHTGDENPELVINPSPSRVPYKTNNSFLNLGIGYSF</sequence>
<gene>
    <name evidence="2" type="ORF">SAMN04488122_2128</name>
</gene>
<dbReference type="RefSeq" id="WP_089894236.1">
    <property type="nucleotide sequence ID" value="NZ_FOJG01000001.1"/>
</dbReference>
<dbReference type="SUPFAM" id="SSF56935">
    <property type="entry name" value="Porins"/>
    <property type="match status" value="1"/>
</dbReference>
<keyword evidence="1" id="KW-0732">Signal</keyword>
<protein>
    <submittedName>
        <fullName evidence="2">Phosphate-selective porin O and P</fullName>
    </submittedName>
</protein>
<organism evidence="2 3">
    <name type="scientific">Chitinophaga arvensicola</name>
    <dbReference type="NCBI Taxonomy" id="29529"/>
    <lineage>
        <taxon>Bacteria</taxon>
        <taxon>Pseudomonadati</taxon>
        <taxon>Bacteroidota</taxon>
        <taxon>Chitinophagia</taxon>
        <taxon>Chitinophagales</taxon>
        <taxon>Chitinophagaceae</taxon>
        <taxon>Chitinophaga</taxon>
    </lineage>
</organism>
<keyword evidence="3" id="KW-1185">Reference proteome</keyword>
<dbReference type="AlphaFoldDB" id="A0A1I0R3U4"/>
<dbReference type="EMBL" id="FOJG01000001">
    <property type="protein sequence ID" value="SEW34623.1"/>
    <property type="molecule type" value="Genomic_DNA"/>
</dbReference>